<keyword evidence="3" id="KW-1185">Reference proteome</keyword>
<feature type="compositionally biased region" description="Acidic residues" evidence="1">
    <location>
        <begin position="83"/>
        <end position="111"/>
    </location>
</feature>
<accession>A0A816FBK3</accession>
<dbReference type="Proteomes" id="UP000663828">
    <property type="component" value="Unassembled WGS sequence"/>
</dbReference>
<feature type="non-terminal residue" evidence="2">
    <location>
        <position position="129"/>
    </location>
</feature>
<feature type="region of interest" description="Disordered" evidence="1">
    <location>
        <begin position="14"/>
        <end position="129"/>
    </location>
</feature>
<evidence type="ECO:0000313" key="3">
    <source>
        <dbReference type="Proteomes" id="UP000663828"/>
    </source>
</evidence>
<comment type="caution">
    <text evidence="2">The sequence shown here is derived from an EMBL/GenBank/DDBJ whole genome shotgun (WGS) entry which is preliminary data.</text>
</comment>
<feature type="compositionally biased region" description="Polar residues" evidence="1">
    <location>
        <begin position="14"/>
        <end position="36"/>
    </location>
</feature>
<evidence type="ECO:0000256" key="1">
    <source>
        <dbReference type="SAM" id="MobiDB-lite"/>
    </source>
</evidence>
<gene>
    <name evidence="2" type="ORF">XAT740_LOCUS56361</name>
</gene>
<name>A0A816FBK3_ADIRI</name>
<sequence>MSGIKRTYLAEECSATTNDNNSPILDNNIQPSSPIDSPQAKKLRRSSSHHTTESENDEENHEEQYEQENGIANGHSPAQSERSDEEDDDDDEEEDDDEDEEATEAEPEGFSDDSIIHVSFDNGKDDSKL</sequence>
<dbReference type="EMBL" id="CAJNOR010011008">
    <property type="protein sequence ID" value="CAF1658391.1"/>
    <property type="molecule type" value="Genomic_DNA"/>
</dbReference>
<reference evidence="2" key="1">
    <citation type="submission" date="2021-02" db="EMBL/GenBank/DDBJ databases">
        <authorList>
            <person name="Nowell W R."/>
        </authorList>
    </citation>
    <scope>NUCLEOTIDE SEQUENCE</scope>
</reference>
<organism evidence="2 3">
    <name type="scientific">Adineta ricciae</name>
    <name type="common">Rotifer</name>
    <dbReference type="NCBI Taxonomy" id="249248"/>
    <lineage>
        <taxon>Eukaryota</taxon>
        <taxon>Metazoa</taxon>
        <taxon>Spiralia</taxon>
        <taxon>Gnathifera</taxon>
        <taxon>Rotifera</taxon>
        <taxon>Eurotatoria</taxon>
        <taxon>Bdelloidea</taxon>
        <taxon>Adinetida</taxon>
        <taxon>Adinetidae</taxon>
        <taxon>Adineta</taxon>
    </lineage>
</organism>
<evidence type="ECO:0000313" key="2">
    <source>
        <dbReference type="EMBL" id="CAF1658391.1"/>
    </source>
</evidence>
<protein>
    <submittedName>
        <fullName evidence="2">Uncharacterized protein</fullName>
    </submittedName>
</protein>
<proteinExistence type="predicted"/>
<dbReference type="AlphaFoldDB" id="A0A816FBK3"/>